<comment type="caution">
    <text evidence="2">The sequence shown here is derived from an EMBL/GenBank/DDBJ whole genome shotgun (WGS) entry which is preliminary data.</text>
</comment>
<dbReference type="EMBL" id="VXRY01000571">
    <property type="protein sequence ID" value="MXY35144.1"/>
    <property type="molecule type" value="Genomic_DNA"/>
</dbReference>
<evidence type="ECO:0008006" key="3">
    <source>
        <dbReference type="Google" id="ProtNLM"/>
    </source>
</evidence>
<comment type="similarity">
    <text evidence="1">Belongs to the TolB family.</text>
</comment>
<dbReference type="PANTHER" id="PTHR36842">
    <property type="entry name" value="PROTEIN TOLB HOMOLOG"/>
    <property type="match status" value="1"/>
</dbReference>
<name>A0A6B0Y280_9RHOB</name>
<accession>A0A6B0Y280</accession>
<evidence type="ECO:0000256" key="1">
    <source>
        <dbReference type="ARBA" id="ARBA00009820"/>
    </source>
</evidence>
<dbReference type="Pfam" id="PF07676">
    <property type="entry name" value="PD40"/>
    <property type="match status" value="3"/>
</dbReference>
<dbReference type="InterPro" id="IPR011659">
    <property type="entry name" value="WD40"/>
</dbReference>
<dbReference type="Gene3D" id="2.120.10.30">
    <property type="entry name" value="TolB, C-terminal domain"/>
    <property type="match status" value="1"/>
</dbReference>
<evidence type="ECO:0000313" key="2">
    <source>
        <dbReference type="EMBL" id="MXY35144.1"/>
    </source>
</evidence>
<dbReference type="InterPro" id="IPR011042">
    <property type="entry name" value="6-blade_b-propeller_TolB-like"/>
</dbReference>
<reference evidence="2" key="1">
    <citation type="submission" date="2019-09" db="EMBL/GenBank/DDBJ databases">
        <title>Characterisation of the sponge microbiome using genome-centric metagenomics.</title>
        <authorList>
            <person name="Engelberts J.P."/>
            <person name="Robbins S.J."/>
            <person name="De Goeij J.M."/>
            <person name="Aranda M."/>
            <person name="Bell S.C."/>
            <person name="Webster N.S."/>
        </authorList>
    </citation>
    <scope>NUCLEOTIDE SEQUENCE</scope>
    <source>
        <strain evidence="2">SB0664_bin_43</strain>
    </source>
</reference>
<proteinExistence type="inferred from homology"/>
<dbReference type="PANTHER" id="PTHR36842:SF1">
    <property type="entry name" value="PROTEIN TOLB"/>
    <property type="match status" value="1"/>
</dbReference>
<dbReference type="AlphaFoldDB" id="A0A6B0Y280"/>
<sequence>MRSNLEIYDLGTDHVETVLSVSFLIEAPNWMPDDGSLIVNGSGRLYRVPLEVPALNEIDTGGLSRINNDHGVAPDASLLAVSDNSEGGKSCIYTVSVEGGRPRRITETTPSWWHGWSPDGGQLAYTAVRNGEFCIATCTTDGSGEAIVIGGPHHYDGPDYSPDGEWIWFNSDRGGSMQLWRVRPDGREPQQMTDGTSVNWFPHPSPDGRHVLFLAYAPGTAGHPSDRDVELRLLECATGQARSLVALVGGQGTINVPCWSPDGRRFAFMRYQRGGERP</sequence>
<organism evidence="2">
    <name type="scientific">Boseongicola sp. SB0664_bin_43</name>
    <dbReference type="NCBI Taxonomy" id="2604844"/>
    <lineage>
        <taxon>Bacteria</taxon>
        <taxon>Pseudomonadati</taxon>
        <taxon>Pseudomonadota</taxon>
        <taxon>Alphaproteobacteria</taxon>
        <taxon>Rhodobacterales</taxon>
        <taxon>Paracoccaceae</taxon>
        <taxon>Boseongicola</taxon>
    </lineage>
</organism>
<protein>
    <recommendedName>
        <fullName evidence="3">Biopolymer transporter Tol</fullName>
    </recommendedName>
</protein>
<gene>
    <name evidence="2" type="ORF">F4Y60_13890</name>
</gene>
<dbReference type="SUPFAM" id="SSF82171">
    <property type="entry name" value="DPP6 N-terminal domain-like"/>
    <property type="match status" value="1"/>
</dbReference>